<gene>
    <name evidence="2" type="ORF">DFI_04270</name>
</gene>
<name>A0A221SUM3_9DEIO</name>
<dbReference type="KEGG" id="dfc:DFI_04270"/>
<evidence type="ECO:0000313" key="3">
    <source>
        <dbReference type="Proteomes" id="UP000259030"/>
    </source>
</evidence>
<sequence>MMAGSNAELLQLLYWGVRILAGICFLHALITRKDLYWILILALGTFFGGIFSTLAALVYTFQVLIPSLRGGGKAAGAAVARGVEAMKPLDVRIREARERLAESDTLQNRADVAALQARAGRPEEAQETLTPLLSGIYRDDPVVLLTAAELDLARNDYAAAEAKLSGDTLRGSATRTRALTLLAQTQEAQGKPEADATYREAMQGANTEEPRTRYAAYLIKSGRTDEARALLDTILKSESRASALYRRQEREWFQMAATLLRDLK</sequence>
<protein>
    <recommendedName>
        <fullName evidence="4">Tetratricopeptide repeat protein</fullName>
    </recommendedName>
</protein>
<keyword evidence="1" id="KW-0812">Transmembrane</keyword>
<dbReference type="RefSeq" id="WP_027462070.1">
    <property type="nucleotide sequence ID" value="NZ_CP021081.1"/>
</dbReference>
<evidence type="ECO:0008006" key="4">
    <source>
        <dbReference type="Google" id="ProtNLM"/>
    </source>
</evidence>
<dbReference type="EMBL" id="CP021081">
    <property type="protein sequence ID" value="ASN80330.1"/>
    <property type="molecule type" value="Genomic_DNA"/>
</dbReference>
<reference evidence="2 3" key="1">
    <citation type="submission" date="2017-05" db="EMBL/GenBank/DDBJ databases">
        <title>The complete genome sequence of Deinococcus ficus isolated from the rhizosphere of the Ficus religiosa L. in Taiwan.</title>
        <authorList>
            <person name="Wu K.-M."/>
            <person name="Liao T.-L."/>
            <person name="Liu Y.-M."/>
            <person name="Young C.-C."/>
            <person name="Tsai S.-F."/>
        </authorList>
    </citation>
    <scope>NUCLEOTIDE SEQUENCE [LARGE SCALE GENOMIC DNA]</scope>
    <source>
        <strain evidence="2 3">CC-FR2-10</strain>
    </source>
</reference>
<feature type="transmembrane region" description="Helical" evidence="1">
    <location>
        <begin position="12"/>
        <end position="30"/>
    </location>
</feature>
<accession>A0A221SUM3</accession>
<dbReference type="InterPro" id="IPR014562">
    <property type="entry name" value="UCP030959_TPR_rpt-cont"/>
</dbReference>
<keyword evidence="1" id="KW-1133">Transmembrane helix</keyword>
<feature type="transmembrane region" description="Helical" evidence="1">
    <location>
        <begin position="36"/>
        <end position="59"/>
    </location>
</feature>
<dbReference type="PIRSF" id="PIRSF030959">
    <property type="entry name" value="UCP030959"/>
    <property type="match status" value="1"/>
</dbReference>
<dbReference type="Gene3D" id="1.25.40.10">
    <property type="entry name" value="Tetratricopeptide repeat domain"/>
    <property type="match status" value="1"/>
</dbReference>
<dbReference type="Proteomes" id="UP000259030">
    <property type="component" value="Chromosome"/>
</dbReference>
<evidence type="ECO:0000256" key="1">
    <source>
        <dbReference type="SAM" id="Phobius"/>
    </source>
</evidence>
<dbReference type="AlphaFoldDB" id="A0A221SUM3"/>
<dbReference type="STRING" id="317577.GCA_000419625_00284"/>
<proteinExistence type="predicted"/>
<keyword evidence="3" id="KW-1185">Reference proteome</keyword>
<keyword evidence="1" id="KW-0472">Membrane</keyword>
<dbReference type="InterPro" id="IPR011990">
    <property type="entry name" value="TPR-like_helical_dom_sf"/>
</dbReference>
<evidence type="ECO:0000313" key="2">
    <source>
        <dbReference type="EMBL" id="ASN80330.1"/>
    </source>
</evidence>
<organism evidence="2 3">
    <name type="scientific">Deinococcus ficus</name>
    <dbReference type="NCBI Taxonomy" id="317577"/>
    <lineage>
        <taxon>Bacteria</taxon>
        <taxon>Thermotogati</taxon>
        <taxon>Deinococcota</taxon>
        <taxon>Deinococci</taxon>
        <taxon>Deinococcales</taxon>
        <taxon>Deinococcaceae</taxon>
        <taxon>Deinococcus</taxon>
    </lineage>
</organism>